<organism evidence="1 2">
    <name type="scientific">Lipomyces kononenkoae</name>
    <name type="common">Yeast</name>
    <dbReference type="NCBI Taxonomy" id="34357"/>
    <lineage>
        <taxon>Eukaryota</taxon>
        <taxon>Fungi</taxon>
        <taxon>Dikarya</taxon>
        <taxon>Ascomycota</taxon>
        <taxon>Saccharomycotina</taxon>
        <taxon>Lipomycetes</taxon>
        <taxon>Lipomycetales</taxon>
        <taxon>Lipomycetaceae</taxon>
        <taxon>Lipomyces</taxon>
    </lineage>
</organism>
<accession>A0ACC3T1B4</accession>
<sequence length="979" mass="107201">MFTFRPARVLIEIAIGPKRLSGSSQSGNTSTLSSTNPPRRVTFPVDRPPKDTFVPLFRGADYKLVNSVHGLGQERETQAMMMTTQYGDWDEFMDCYAKGQYNLGSPPPPPRGRPNFKYFVPPVPPNEGIRLTEVTKYNVEGGPKFSKACNSLLAAARKRFGLRGASISLLTKEAQIVKAEIGLNRNVIDRKISLEGNTILSLDPIVIGDTSQDWRFAKNPLVIHFPSISFWASAPIISPAGRPIGAISIWDAYPRENITIAQRRELQRFADAAMNEIEKEYLRHTSSIVAQNVEARPNDDEVSMYSAEEFDYPNAPRPKKSAKSAAVDDSSDKDANVSSPHRSRRVASIKRRRPISKAETLAPPVDHMDDKESVSEAQNENTKKTADADRALVIADLANSQAQISDDLRVTFRARESQEGQYRTSKDWSDCFPVLGDRDARFSSGSGHRSQQLYDKEQLLFTESSSIENFSRLPRSPALPFYRRSPFRELTNTYSFLAVLAKVAALSLGLDVAYFLEVGVSTSTDEHHAELDIMLYGDILGLPAPAEDDPADGLKLSKRLLASYGLTQDDLDFDAKLHYRALNSLNGLAYHNSPEESGTNFAILIPFRRYFESRETPRSTSSELLPSGTNSRASCASDRISSSLGVLQPVHHISQSAPPTLSHDKSQYPNIVVNSSTVNAANQELLLSTKAVEKLSMSADAKESCSVTKLTLQWRPQATNALNLSVPTGVTAHVSAEIARQLESNSQALTSDSRPSSIITTSPLKSSRSTEETASPTQSASQSGLTSADSASTPYTDRTSQSIGNKSTPATSVNVSPSEVTKPVPIAVLPRPDCGTPQEDVPSLIRAKSVDSKVNVWNQGATVTKKKPLKLTIDTTTKTKFSTNKASYRPVMTMLDTCCQPDVPGSYYTAAGSMTGISSCLTSKDSEFADSEAVENRFQCDGGIVFGGFSAAKKEYSQSDMEFIDKFQALVNEGIEWIR</sequence>
<keyword evidence="2" id="KW-1185">Reference proteome</keyword>
<name>A0ACC3T1B4_LIPKO</name>
<evidence type="ECO:0000313" key="1">
    <source>
        <dbReference type="EMBL" id="KAK9237194.1"/>
    </source>
</evidence>
<comment type="caution">
    <text evidence="1">The sequence shown here is derived from an EMBL/GenBank/DDBJ whole genome shotgun (WGS) entry which is preliminary data.</text>
</comment>
<reference evidence="2" key="1">
    <citation type="journal article" date="2024" name="Front. Bioeng. Biotechnol.">
        <title>Genome-scale model development and genomic sequencing of the oleaginous clade Lipomyces.</title>
        <authorList>
            <person name="Czajka J.J."/>
            <person name="Han Y."/>
            <person name="Kim J."/>
            <person name="Mondo S.J."/>
            <person name="Hofstad B.A."/>
            <person name="Robles A."/>
            <person name="Haridas S."/>
            <person name="Riley R."/>
            <person name="LaButti K."/>
            <person name="Pangilinan J."/>
            <person name="Andreopoulos W."/>
            <person name="Lipzen A."/>
            <person name="Yan J."/>
            <person name="Wang M."/>
            <person name="Ng V."/>
            <person name="Grigoriev I.V."/>
            <person name="Spatafora J.W."/>
            <person name="Magnuson J.K."/>
            <person name="Baker S.E."/>
            <person name="Pomraning K.R."/>
        </authorList>
    </citation>
    <scope>NUCLEOTIDE SEQUENCE [LARGE SCALE GENOMIC DNA]</scope>
    <source>
        <strain evidence="2">CBS 7786</strain>
    </source>
</reference>
<dbReference type="Proteomes" id="UP001433508">
    <property type="component" value="Unassembled WGS sequence"/>
</dbReference>
<dbReference type="EMBL" id="MU971372">
    <property type="protein sequence ID" value="KAK9237194.1"/>
    <property type="molecule type" value="Genomic_DNA"/>
</dbReference>
<protein>
    <submittedName>
        <fullName evidence="1">Uncharacterized protein</fullName>
    </submittedName>
</protein>
<gene>
    <name evidence="1" type="ORF">V1525DRAFT_404502</name>
</gene>
<evidence type="ECO:0000313" key="2">
    <source>
        <dbReference type="Proteomes" id="UP001433508"/>
    </source>
</evidence>
<proteinExistence type="predicted"/>